<dbReference type="InterPro" id="IPR018976">
    <property type="entry name" value="Imelysin-like"/>
</dbReference>
<keyword evidence="2" id="KW-0732">Signal</keyword>
<dbReference type="Gene3D" id="1.20.1420.20">
    <property type="entry name" value="M75 peptidase, HXXE motif"/>
    <property type="match status" value="1"/>
</dbReference>
<dbReference type="EMBL" id="CACSII010000004">
    <property type="protein sequence ID" value="CAA0095551.1"/>
    <property type="molecule type" value="Genomic_DNA"/>
</dbReference>
<reference evidence="4 5" key="1">
    <citation type="submission" date="2019-11" db="EMBL/GenBank/DDBJ databases">
        <authorList>
            <person name="Holert J."/>
        </authorList>
    </citation>
    <scope>NUCLEOTIDE SEQUENCE [LARGE SCALE GENOMIC DNA]</scope>
    <source>
        <strain evidence="4">BC5_2</strain>
    </source>
</reference>
<organism evidence="4 5">
    <name type="scientific">BD1-7 clade bacterium</name>
    <dbReference type="NCBI Taxonomy" id="2029982"/>
    <lineage>
        <taxon>Bacteria</taxon>
        <taxon>Pseudomonadati</taxon>
        <taxon>Pseudomonadota</taxon>
        <taxon>Gammaproteobacteria</taxon>
        <taxon>Cellvibrionales</taxon>
        <taxon>Spongiibacteraceae</taxon>
        <taxon>BD1-7 clade</taxon>
    </lineage>
</organism>
<proteinExistence type="predicted"/>
<evidence type="ECO:0000259" key="3">
    <source>
        <dbReference type="Pfam" id="PF09375"/>
    </source>
</evidence>
<gene>
    <name evidence="4" type="primary">irpA</name>
    <name evidence="4" type="ORF">DPBNPPHM_03299</name>
</gene>
<name>A0A5S9NW61_9GAMM</name>
<evidence type="ECO:0000256" key="2">
    <source>
        <dbReference type="ARBA" id="ARBA00022729"/>
    </source>
</evidence>
<accession>A0A5S9NW61</accession>
<dbReference type="PROSITE" id="PS51257">
    <property type="entry name" value="PROKAR_LIPOPROTEIN"/>
    <property type="match status" value="1"/>
</dbReference>
<dbReference type="AlphaFoldDB" id="A0A5S9NW61"/>
<feature type="domain" description="Imelysin-like" evidence="3">
    <location>
        <begin position="46"/>
        <end position="333"/>
    </location>
</feature>
<protein>
    <submittedName>
        <fullName evidence="4">Iron-regulated protein A</fullName>
    </submittedName>
</protein>
<dbReference type="CDD" id="cd14659">
    <property type="entry name" value="Imelysin-like_IPPA"/>
    <property type="match status" value="1"/>
</dbReference>
<sequence length="406" mass="43449">MQNKYVKSAALTAGLLLVGCVNNDGSPSYQTDTLDLTANFTDNVLLPQYRDFSTQSAALVSSLNTYCAAVGTGSESTANQQAAAQWRNTMASWQQAEAYLIGPVAENSNNIRNRINVFADSTVINACRLDRTTLEVVDDAAAVDISILSNNQRGLGGIEYLLFNDSAEYTCSGDVPAAWSALTTTELAVARCQQASKIASHITGLANDLINAWEPEQENYRSTFINPSVGGTQTKALSDSLFYLDAQVKDSKLRLPLGIRSDSGTNCGVNACPDAVEYGFSEASLLAVRNNLVGFKAVFTGNGGYSFDDIMIEQGHKDVADLYVQLVDEAIALIDLPQDALKEQATVLVNEPLGSCSNLAASSATVTELKACVLYGKVKSLTDELKTSFVAIVDLDIPDRVQSDND</sequence>
<dbReference type="Proteomes" id="UP000434580">
    <property type="component" value="Unassembled WGS sequence"/>
</dbReference>
<dbReference type="OrthoDB" id="7058523at2"/>
<comment type="subcellular location">
    <subcellularLocation>
        <location evidence="1">Cell envelope</location>
    </subcellularLocation>
</comment>
<dbReference type="Pfam" id="PF09375">
    <property type="entry name" value="Peptidase_M75"/>
    <property type="match status" value="1"/>
</dbReference>
<dbReference type="GO" id="GO:0030313">
    <property type="term" value="C:cell envelope"/>
    <property type="evidence" value="ECO:0007669"/>
    <property type="project" value="UniProtKB-SubCell"/>
</dbReference>
<evidence type="ECO:0000313" key="4">
    <source>
        <dbReference type="EMBL" id="CAA0095551.1"/>
    </source>
</evidence>
<dbReference type="InterPro" id="IPR038352">
    <property type="entry name" value="Imelysin_sf"/>
</dbReference>
<evidence type="ECO:0000256" key="1">
    <source>
        <dbReference type="ARBA" id="ARBA00004196"/>
    </source>
</evidence>
<evidence type="ECO:0000313" key="5">
    <source>
        <dbReference type="Proteomes" id="UP000434580"/>
    </source>
</evidence>
<dbReference type="InterPro" id="IPR034984">
    <property type="entry name" value="Imelysin-like_IPPA"/>
</dbReference>